<accession>A0A699GSD2</accession>
<dbReference type="InterPro" id="IPR043502">
    <property type="entry name" value="DNA/RNA_pol_sf"/>
</dbReference>
<dbReference type="SUPFAM" id="SSF56672">
    <property type="entry name" value="DNA/RNA polymerases"/>
    <property type="match status" value="1"/>
</dbReference>
<protein>
    <submittedName>
        <fullName evidence="4">Putative ribonuclease H-like domain-containing protein</fullName>
    </submittedName>
</protein>
<dbReference type="Pfam" id="PF07727">
    <property type="entry name" value="RVT_2"/>
    <property type="match status" value="1"/>
</dbReference>
<feature type="region of interest" description="Disordered" evidence="2">
    <location>
        <begin position="323"/>
        <end position="347"/>
    </location>
</feature>
<feature type="domain" description="Reverse transcriptase Ty1/copia-type" evidence="3">
    <location>
        <begin position="2"/>
        <end position="112"/>
    </location>
</feature>
<evidence type="ECO:0000256" key="1">
    <source>
        <dbReference type="SAM" id="Coils"/>
    </source>
</evidence>
<name>A0A699GSD2_TANCI</name>
<dbReference type="EMBL" id="BKCJ010043600">
    <property type="protein sequence ID" value="GEW05788.1"/>
    <property type="molecule type" value="Genomic_DNA"/>
</dbReference>
<evidence type="ECO:0000259" key="3">
    <source>
        <dbReference type="Pfam" id="PF07727"/>
    </source>
</evidence>
<sequence>IEAIRLILAYASFKDFVVYQMDVNSAFLYGKIEEEVYVCQPPRFKDPDFPDRVYKVEKALYGLHQAPRAWYETLSTYLLDNGFERGKINKTLFIKRHKGDILLVQVYVDDIIFGLQVKQKNDCIFICQDKYVVEILKKFGFTKVKNASTPIESQKSLLKNEDGKEVDVHMYRVDGKKIIITESSVRRDLRLADKNGVDSFTNSTIFENFELMGDNALTELRKKFKKAKKERDDLKLTLEKLENSSKNLIKLLDSQICNKFKTGVWFDSQVFDNQVNDRYKIGEGYHAVPPSYIGNFMPPKPDLILADVDEYVLSESVTSVPAVATSEAKTSETKPKPSKSVSEDIYNEVRESPNAPLVKELVLDDKLDKKIIFSTVAKIEFVRPKQQEKPVKYAEMYRSQCPRGNQRN</sequence>
<organism evidence="4">
    <name type="scientific">Tanacetum cinerariifolium</name>
    <name type="common">Dalmatian daisy</name>
    <name type="synonym">Chrysanthemum cinerariifolium</name>
    <dbReference type="NCBI Taxonomy" id="118510"/>
    <lineage>
        <taxon>Eukaryota</taxon>
        <taxon>Viridiplantae</taxon>
        <taxon>Streptophyta</taxon>
        <taxon>Embryophyta</taxon>
        <taxon>Tracheophyta</taxon>
        <taxon>Spermatophyta</taxon>
        <taxon>Magnoliopsida</taxon>
        <taxon>eudicotyledons</taxon>
        <taxon>Gunneridae</taxon>
        <taxon>Pentapetalae</taxon>
        <taxon>asterids</taxon>
        <taxon>campanulids</taxon>
        <taxon>Asterales</taxon>
        <taxon>Asteraceae</taxon>
        <taxon>Asteroideae</taxon>
        <taxon>Anthemideae</taxon>
        <taxon>Anthemidinae</taxon>
        <taxon>Tanacetum</taxon>
    </lineage>
</organism>
<proteinExistence type="predicted"/>
<feature type="non-terminal residue" evidence="4">
    <location>
        <position position="1"/>
    </location>
</feature>
<evidence type="ECO:0000313" key="4">
    <source>
        <dbReference type="EMBL" id="GEW05788.1"/>
    </source>
</evidence>
<feature type="coiled-coil region" evidence="1">
    <location>
        <begin position="217"/>
        <end position="251"/>
    </location>
</feature>
<gene>
    <name evidence="4" type="ORF">Tci_177764</name>
</gene>
<keyword evidence="1" id="KW-0175">Coiled coil</keyword>
<comment type="caution">
    <text evidence="4">The sequence shown here is derived from an EMBL/GenBank/DDBJ whole genome shotgun (WGS) entry which is preliminary data.</text>
</comment>
<dbReference type="AlphaFoldDB" id="A0A699GSD2"/>
<reference evidence="4" key="1">
    <citation type="journal article" date="2019" name="Sci. Rep.">
        <title>Draft genome of Tanacetum cinerariifolium, the natural source of mosquito coil.</title>
        <authorList>
            <person name="Yamashiro T."/>
            <person name="Shiraishi A."/>
            <person name="Satake H."/>
            <person name="Nakayama K."/>
        </authorList>
    </citation>
    <scope>NUCLEOTIDE SEQUENCE</scope>
</reference>
<evidence type="ECO:0000256" key="2">
    <source>
        <dbReference type="SAM" id="MobiDB-lite"/>
    </source>
</evidence>
<dbReference type="InterPro" id="IPR013103">
    <property type="entry name" value="RVT_2"/>
</dbReference>